<keyword evidence="10" id="KW-1185">Reference proteome</keyword>
<dbReference type="AlphaFoldDB" id="A0A150XQL6"/>
<evidence type="ECO:0000259" key="8">
    <source>
        <dbReference type="Pfam" id="PF00535"/>
    </source>
</evidence>
<dbReference type="InterPro" id="IPR029044">
    <property type="entry name" value="Nucleotide-diphossugar_trans"/>
</dbReference>
<evidence type="ECO:0000256" key="4">
    <source>
        <dbReference type="ARBA" id="ARBA00022692"/>
    </source>
</evidence>
<evidence type="ECO:0000256" key="1">
    <source>
        <dbReference type="ARBA" id="ARBA00022475"/>
    </source>
</evidence>
<dbReference type="Pfam" id="PF00535">
    <property type="entry name" value="Glycos_transf_2"/>
    <property type="match status" value="1"/>
</dbReference>
<keyword evidence="7" id="KW-0472">Membrane</keyword>
<dbReference type="PANTHER" id="PTHR48090">
    <property type="entry name" value="UNDECAPRENYL-PHOSPHATE 4-DEOXY-4-FORMAMIDO-L-ARABINOSE TRANSFERASE-RELATED"/>
    <property type="match status" value="1"/>
</dbReference>
<evidence type="ECO:0000256" key="6">
    <source>
        <dbReference type="ARBA" id="ARBA00022989"/>
    </source>
</evidence>
<dbReference type="InterPro" id="IPR050256">
    <property type="entry name" value="Glycosyltransferase_2"/>
</dbReference>
<dbReference type="GO" id="GO:0099621">
    <property type="term" value="F:undecaprenyl-phosphate 4-deoxy-4-formamido-L-arabinose transferase activity"/>
    <property type="evidence" value="ECO:0007669"/>
    <property type="project" value="TreeGrafter"/>
</dbReference>
<evidence type="ECO:0000256" key="3">
    <source>
        <dbReference type="ARBA" id="ARBA00022679"/>
    </source>
</evidence>
<organism evidence="9 10">
    <name type="scientific">Roseivirga ehrenbergii (strain DSM 102268 / JCM 13514 / KCTC 12282 / NCIMB 14502 / KMM 6017)</name>
    <dbReference type="NCBI Taxonomy" id="279360"/>
    <lineage>
        <taxon>Bacteria</taxon>
        <taxon>Pseudomonadati</taxon>
        <taxon>Bacteroidota</taxon>
        <taxon>Cytophagia</taxon>
        <taxon>Cytophagales</taxon>
        <taxon>Roseivirgaceae</taxon>
        <taxon>Roseivirga</taxon>
    </lineage>
</organism>
<protein>
    <recommendedName>
        <fullName evidence="8">Glycosyltransferase 2-like domain-containing protein</fullName>
    </recommendedName>
</protein>
<proteinExistence type="predicted"/>
<dbReference type="SUPFAM" id="SSF53448">
    <property type="entry name" value="Nucleotide-diphospho-sugar transferases"/>
    <property type="match status" value="1"/>
</dbReference>
<feature type="domain" description="Glycosyltransferase 2-like" evidence="8">
    <location>
        <begin position="31"/>
        <end position="123"/>
    </location>
</feature>
<evidence type="ECO:0000313" key="9">
    <source>
        <dbReference type="EMBL" id="KYG81026.1"/>
    </source>
</evidence>
<evidence type="ECO:0000256" key="7">
    <source>
        <dbReference type="ARBA" id="ARBA00023136"/>
    </source>
</evidence>
<keyword evidence="3" id="KW-0808">Transferase</keyword>
<name>A0A150XQL6_ROSEK</name>
<reference evidence="9" key="1">
    <citation type="submission" date="2016-01" db="EMBL/GenBank/DDBJ databases">
        <title>Genome sequencing of Roseivirga ehrenbergii KMM 6017.</title>
        <authorList>
            <person name="Selvaratnam C."/>
            <person name="Thevarajoo S."/>
            <person name="Goh K.M."/>
            <person name="Ee R."/>
            <person name="Chan K.-G."/>
            <person name="Chong C.S."/>
        </authorList>
    </citation>
    <scope>NUCLEOTIDE SEQUENCE [LARGE SCALE GENOMIC DNA]</scope>
    <source>
        <strain evidence="9">KMM 6017</strain>
    </source>
</reference>
<comment type="caution">
    <text evidence="9">The sequence shown here is derived from an EMBL/GenBank/DDBJ whole genome shotgun (WGS) entry which is preliminary data.</text>
</comment>
<evidence type="ECO:0000256" key="5">
    <source>
        <dbReference type="ARBA" id="ARBA00022985"/>
    </source>
</evidence>
<dbReference type="Proteomes" id="UP000075583">
    <property type="component" value="Unassembled WGS sequence"/>
</dbReference>
<dbReference type="STRING" id="279360.MB14_14695"/>
<sequence length="260" mass="29784">MILNNSNPKTLIPKHHTHDTRSVISSKTVDVIIPFYNESGNIINAHENVVRLENIFNIKNYIYINNGSKDRTFEELKWLEQKYVKIKIINIKENIGYGNGFKKGFELSKSDLIITNHADQQFDAFQFFSAISDDSFKLSEGCSIFPLRKGRPLIAALFTAILRCTLSVKLGTKLNDFNGQPKLIDAASLTLPINDFPNNFSFDLMLYIASGKKQFFPIFEQPRKLGESSWNHGIVSKFYLFKSYLKSTKRIKTIIKQSQT</sequence>
<keyword evidence="2" id="KW-0328">Glycosyltransferase</keyword>
<dbReference type="InterPro" id="IPR001173">
    <property type="entry name" value="Glyco_trans_2-like"/>
</dbReference>
<evidence type="ECO:0000256" key="2">
    <source>
        <dbReference type="ARBA" id="ARBA00022676"/>
    </source>
</evidence>
<gene>
    <name evidence="9" type="ORF">MB14_14695</name>
</gene>
<dbReference type="Gene3D" id="3.90.550.10">
    <property type="entry name" value="Spore Coat Polysaccharide Biosynthesis Protein SpsA, Chain A"/>
    <property type="match status" value="1"/>
</dbReference>
<dbReference type="PANTHER" id="PTHR48090:SF3">
    <property type="entry name" value="UNDECAPRENYL-PHOSPHATE 4-DEOXY-4-FORMAMIDO-L-ARABINOSE TRANSFERASE"/>
    <property type="match status" value="1"/>
</dbReference>
<evidence type="ECO:0000313" key="10">
    <source>
        <dbReference type="Proteomes" id="UP000075583"/>
    </source>
</evidence>
<dbReference type="EMBL" id="LQZQ01000003">
    <property type="protein sequence ID" value="KYG81026.1"/>
    <property type="molecule type" value="Genomic_DNA"/>
</dbReference>
<dbReference type="GO" id="GO:0005886">
    <property type="term" value="C:plasma membrane"/>
    <property type="evidence" value="ECO:0007669"/>
    <property type="project" value="TreeGrafter"/>
</dbReference>
<keyword evidence="5" id="KW-0448">Lipopolysaccharide biosynthesis</keyword>
<dbReference type="GO" id="GO:0009103">
    <property type="term" value="P:lipopolysaccharide biosynthetic process"/>
    <property type="evidence" value="ECO:0007669"/>
    <property type="project" value="UniProtKB-KW"/>
</dbReference>
<keyword evidence="1" id="KW-1003">Cell membrane</keyword>
<keyword evidence="6" id="KW-1133">Transmembrane helix</keyword>
<accession>A0A150XQL6</accession>
<keyword evidence="4" id="KW-0812">Transmembrane</keyword>